<dbReference type="InterPro" id="IPR026838">
    <property type="entry name" value="YheC/D"/>
</dbReference>
<dbReference type="GO" id="GO:0046872">
    <property type="term" value="F:metal ion binding"/>
    <property type="evidence" value="ECO:0007669"/>
    <property type="project" value="InterPro"/>
</dbReference>
<proteinExistence type="predicted"/>
<feature type="domain" description="ATP-grasp" evidence="2">
    <location>
        <begin position="263"/>
        <end position="332"/>
    </location>
</feature>
<dbReference type="RefSeq" id="WP_153724371.1">
    <property type="nucleotide sequence ID" value="NZ_CP045875.1"/>
</dbReference>
<dbReference type="InterPro" id="IPR011761">
    <property type="entry name" value="ATP-grasp"/>
</dbReference>
<evidence type="ECO:0000313" key="3">
    <source>
        <dbReference type="EMBL" id="QGG46877.1"/>
    </source>
</evidence>
<dbReference type="SUPFAM" id="SSF56059">
    <property type="entry name" value="Glutathione synthetase ATP-binding domain-like"/>
    <property type="match status" value="1"/>
</dbReference>
<protein>
    <submittedName>
        <fullName evidence="3">YheC/YheD family protein</fullName>
    </submittedName>
</protein>
<dbReference type="GO" id="GO:0005524">
    <property type="term" value="F:ATP binding"/>
    <property type="evidence" value="ECO:0007669"/>
    <property type="project" value="UniProtKB-UniRule"/>
</dbReference>
<keyword evidence="4" id="KW-1185">Reference proteome</keyword>
<sequence>MLAHIIVALKRRGIDAVAIPIQKAEKSDTVLGWCPVYADQKGNWKAKKVKSPPIYYNRIMGRRREGTEVVQKALERLQKNKKMYFNPRYLSKADIHCHLAESMLAKHIPETIIKPTPQDVIEALKNWPTVYLKPLESCQGRGIFRLEGCRYGWKAIGIQRMKMKKLYFQQDHKLLYWLSKLLQRRDYLSQQGIHLDKWRNRPYDLRVLVQKNEQGQWAYVGAGIRLAAPGHVVTHRPNGGQIVKPEKIMVRKFGYRGWKDKKKELAQLAEEAATTIEREYKSPFGLLTLDVACADCGKLWILEINSKPGSFDEGAIQRRSYDLLAAYIRHLQDQRREENEHIYTL</sequence>
<organism evidence="3 4">
    <name type="scientific">Heliorestis convoluta</name>
    <dbReference type="NCBI Taxonomy" id="356322"/>
    <lineage>
        <taxon>Bacteria</taxon>
        <taxon>Bacillati</taxon>
        <taxon>Bacillota</taxon>
        <taxon>Clostridia</taxon>
        <taxon>Eubacteriales</taxon>
        <taxon>Heliobacteriaceae</taxon>
        <taxon>Heliorestis</taxon>
    </lineage>
</organism>
<reference evidence="4" key="1">
    <citation type="submission" date="2019-11" db="EMBL/GenBank/DDBJ databases">
        <title>Genome sequence of Heliorestis convoluta strain HH, an alkaliphilic and minimalistic phototrophic bacterium from a soda lake in Egypt.</title>
        <authorList>
            <person name="Dewey E.D."/>
            <person name="Stokes L.M."/>
            <person name="Burchell B.M."/>
            <person name="Shaffer K.N."/>
            <person name="Huntington A.M."/>
            <person name="Baker J.M."/>
            <person name="Nadendla S."/>
            <person name="Giglio M.G."/>
            <person name="Touchman J.W."/>
            <person name="Blankenship R.E."/>
            <person name="Madigan M.T."/>
            <person name="Sattley W.M."/>
        </authorList>
    </citation>
    <scope>NUCLEOTIDE SEQUENCE [LARGE SCALE GENOMIC DNA]</scope>
    <source>
        <strain evidence="4">HH</strain>
    </source>
</reference>
<dbReference type="Pfam" id="PF14398">
    <property type="entry name" value="ATPgrasp_YheCD"/>
    <property type="match status" value="1"/>
</dbReference>
<name>A0A5Q2MWU5_9FIRM</name>
<dbReference type="Proteomes" id="UP000366051">
    <property type="component" value="Chromosome"/>
</dbReference>
<keyword evidence="1" id="KW-0547">Nucleotide-binding</keyword>
<gene>
    <name evidence="3" type="ORF">FTV88_0699</name>
</gene>
<dbReference type="PROSITE" id="PS50975">
    <property type="entry name" value="ATP_GRASP"/>
    <property type="match status" value="1"/>
</dbReference>
<evidence type="ECO:0000259" key="2">
    <source>
        <dbReference type="PROSITE" id="PS50975"/>
    </source>
</evidence>
<keyword evidence="1" id="KW-0067">ATP-binding</keyword>
<dbReference type="EMBL" id="CP045875">
    <property type="protein sequence ID" value="QGG46877.1"/>
    <property type="molecule type" value="Genomic_DNA"/>
</dbReference>
<dbReference type="AlphaFoldDB" id="A0A5Q2MWU5"/>
<accession>A0A5Q2MWU5</accession>
<evidence type="ECO:0000313" key="4">
    <source>
        <dbReference type="Proteomes" id="UP000366051"/>
    </source>
</evidence>
<dbReference type="KEGG" id="hcv:FTV88_0699"/>
<dbReference type="OrthoDB" id="7869153at2"/>
<evidence type="ECO:0000256" key="1">
    <source>
        <dbReference type="PROSITE-ProRule" id="PRU00409"/>
    </source>
</evidence>
<dbReference type="Gene3D" id="3.30.470.20">
    <property type="entry name" value="ATP-grasp fold, B domain"/>
    <property type="match status" value="1"/>
</dbReference>